<evidence type="ECO:0000313" key="2">
    <source>
        <dbReference type="Proteomes" id="UP000254512"/>
    </source>
</evidence>
<organism evidence="1 2">
    <name type="scientific">Grimontia hollisae</name>
    <name type="common">Vibrio hollisae</name>
    <dbReference type="NCBI Taxonomy" id="673"/>
    <lineage>
        <taxon>Bacteria</taxon>
        <taxon>Pseudomonadati</taxon>
        <taxon>Pseudomonadota</taxon>
        <taxon>Gammaproteobacteria</taxon>
        <taxon>Vibrionales</taxon>
        <taxon>Vibrionaceae</taxon>
        <taxon>Grimontia</taxon>
    </lineage>
</organism>
<name>A0A377HQZ0_GRIHO</name>
<dbReference type="Proteomes" id="UP000254512">
    <property type="component" value="Unassembled WGS sequence"/>
</dbReference>
<dbReference type="AlphaFoldDB" id="A0A377HQZ0"/>
<sequence>MNKVSLLYHTFKIQHCMSAQSAFKLGAPELAKTFINIKNERDSSKIDRIKKTTIPFICREQYVDDLIEKHHKISKLKHGMRCRDRLLLTIYNQELSEQQLGNKNSQSGKSVRFNL</sequence>
<reference evidence="1 2" key="1">
    <citation type="submission" date="2018-06" db="EMBL/GenBank/DDBJ databases">
        <authorList>
            <consortium name="Pathogen Informatics"/>
            <person name="Doyle S."/>
        </authorList>
    </citation>
    <scope>NUCLEOTIDE SEQUENCE [LARGE SCALE GENOMIC DNA]</scope>
    <source>
        <strain evidence="1 2">NCTC11645</strain>
    </source>
</reference>
<proteinExistence type="predicted"/>
<dbReference type="STRING" id="673.AL542_13650"/>
<evidence type="ECO:0000313" key="1">
    <source>
        <dbReference type="EMBL" id="STO58145.1"/>
    </source>
</evidence>
<dbReference type="RefSeq" id="WP_115659993.1">
    <property type="nucleotide sequence ID" value="NZ_CP046810.1"/>
</dbReference>
<accession>A0A377HQZ0</accession>
<gene>
    <name evidence="1" type="ORF">NCTC11645_02563</name>
</gene>
<dbReference type="EMBL" id="UGHD01000002">
    <property type="protein sequence ID" value="STO58145.1"/>
    <property type="molecule type" value="Genomic_DNA"/>
</dbReference>
<protein>
    <submittedName>
        <fullName evidence="1">Uncharacterized protein</fullName>
    </submittedName>
</protein>